<keyword evidence="3" id="KW-1185">Reference proteome</keyword>
<evidence type="ECO:0000313" key="2">
    <source>
        <dbReference type="EMBL" id="MBW8481451.1"/>
    </source>
</evidence>
<dbReference type="Proteomes" id="UP000774570">
    <property type="component" value="Unassembled WGS sequence"/>
</dbReference>
<evidence type="ECO:0000256" key="1">
    <source>
        <dbReference type="SAM" id="MobiDB-lite"/>
    </source>
</evidence>
<feature type="compositionally biased region" description="Low complexity" evidence="1">
    <location>
        <begin position="74"/>
        <end position="84"/>
    </location>
</feature>
<sequence>MDERNAATAELMDGDAPVREKVATMLARLVEEESGGEHLGCLVVNTGIELAPATRRSRRSCTATTCGAWRPCGRRSSAAGGRASWTPSRGARCTCSEPGRERPRFTMPTF</sequence>
<gene>
    <name evidence="2" type="ORF">K1Y72_03645</name>
</gene>
<comment type="caution">
    <text evidence="2">The sequence shown here is derived from an EMBL/GenBank/DDBJ whole genome shotgun (WGS) entry which is preliminary data.</text>
</comment>
<reference evidence="2 3" key="1">
    <citation type="submission" date="2021-07" db="EMBL/GenBank/DDBJ databases">
        <title>Actinomadura sp. PM05-2 isolated from lichen.</title>
        <authorList>
            <person name="Somphong A."/>
            <person name="Phongsopitanun W."/>
            <person name="Tanasupawat S."/>
            <person name="Peongsungnone V."/>
        </authorList>
    </citation>
    <scope>NUCLEOTIDE SEQUENCE [LARGE SCALE GENOMIC DNA]</scope>
    <source>
        <strain evidence="2 3">PM05-2</strain>
    </source>
</reference>
<organism evidence="2 3">
    <name type="scientific">Actinomadura parmotrematis</name>
    <dbReference type="NCBI Taxonomy" id="2864039"/>
    <lineage>
        <taxon>Bacteria</taxon>
        <taxon>Bacillati</taxon>
        <taxon>Actinomycetota</taxon>
        <taxon>Actinomycetes</taxon>
        <taxon>Streptosporangiales</taxon>
        <taxon>Thermomonosporaceae</taxon>
        <taxon>Actinomadura</taxon>
    </lineage>
</organism>
<dbReference type="EMBL" id="JAIBOA010000002">
    <property type="protein sequence ID" value="MBW8481451.1"/>
    <property type="molecule type" value="Genomic_DNA"/>
</dbReference>
<feature type="region of interest" description="Disordered" evidence="1">
    <location>
        <begin position="74"/>
        <end position="110"/>
    </location>
</feature>
<name>A0ABS7FM75_9ACTN</name>
<protein>
    <submittedName>
        <fullName evidence="2">Uncharacterized protein</fullName>
    </submittedName>
</protein>
<dbReference type="RefSeq" id="WP_220163205.1">
    <property type="nucleotide sequence ID" value="NZ_JAIBOA010000002.1"/>
</dbReference>
<evidence type="ECO:0000313" key="3">
    <source>
        <dbReference type="Proteomes" id="UP000774570"/>
    </source>
</evidence>
<accession>A0ABS7FM75</accession>
<proteinExistence type="predicted"/>